<dbReference type="PATRIC" id="fig|1423733.4.peg.1035"/>
<organism evidence="6 7">
    <name type="scientific">Secundilactobacillus collinoides DSM 20515 = JCM 1123</name>
    <dbReference type="NCBI Taxonomy" id="1423733"/>
    <lineage>
        <taxon>Bacteria</taxon>
        <taxon>Bacillati</taxon>
        <taxon>Bacillota</taxon>
        <taxon>Bacilli</taxon>
        <taxon>Lactobacillales</taxon>
        <taxon>Lactobacillaceae</taxon>
        <taxon>Secundilactobacillus</taxon>
    </lineage>
</organism>
<dbReference type="EMBL" id="AYYR01000019">
    <property type="protein sequence ID" value="KRM76877.1"/>
    <property type="molecule type" value="Genomic_DNA"/>
</dbReference>
<name>A0A0R2BBZ9_SECCO</name>
<reference evidence="6 7" key="1">
    <citation type="journal article" date="2015" name="Genome Announc.">
        <title>Expanding the biotechnology potential of lactobacilli through comparative genomics of 213 strains and associated genera.</title>
        <authorList>
            <person name="Sun Z."/>
            <person name="Harris H.M."/>
            <person name="McCann A."/>
            <person name="Guo C."/>
            <person name="Argimon S."/>
            <person name="Zhang W."/>
            <person name="Yang X."/>
            <person name="Jeffery I.B."/>
            <person name="Cooney J.C."/>
            <person name="Kagawa T.F."/>
            <person name="Liu W."/>
            <person name="Song Y."/>
            <person name="Salvetti E."/>
            <person name="Wrobel A."/>
            <person name="Rasinkangas P."/>
            <person name="Parkhill J."/>
            <person name="Rea M.C."/>
            <person name="O'Sullivan O."/>
            <person name="Ritari J."/>
            <person name="Douillard F.P."/>
            <person name="Paul Ross R."/>
            <person name="Yang R."/>
            <person name="Briner A.E."/>
            <person name="Felis G.E."/>
            <person name="de Vos W.M."/>
            <person name="Barrangou R."/>
            <person name="Klaenhammer T.R."/>
            <person name="Caufield P.W."/>
            <person name="Cui Y."/>
            <person name="Zhang H."/>
            <person name="O'Toole P.W."/>
        </authorList>
    </citation>
    <scope>NUCLEOTIDE SEQUENCE [LARGE SCALE GENOMIC DNA]</scope>
    <source>
        <strain evidence="6 7">DSM 20515</strain>
    </source>
</reference>
<protein>
    <recommendedName>
        <fullName evidence="5">HTH lysR-type domain-containing protein</fullName>
    </recommendedName>
</protein>
<comment type="similarity">
    <text evidence="1">Belongs to the LysR transcriptional regulatory family.</text>
</comment>
<dbReference type="Pfam" id="PF00126">
    <property type="entry name" value="HTH_1"/>
    <property type="match status" value="1"/>
</dbReference>
<evidence type="ECO:0000256" key="1">
    <source>
        <dbReference type="ARBA" id="ARBA00009437"/>
    </source>
</evidence>
<evidence type="ECO:0000313" key="7">
    <source>
        <dbReference type="Proteomes" id="UP000051845"/>
    </source>
</evidence>
<dbReference type="Gene3D" id="1.10.10.10">
    <property type="entry name" value="Winged helix-like DNA-binding domain superfamily/Winged helix DNA-binding domain"/>
    <property type="match status" value="1"/>
</dbReference>
<comment type="caution">
    <text evidence="6">The sequence shown here is derived from an EMBL/GenBank/DDBJ whole genome shotgun (WGS) entry which is preliminary data.</text>
</comment>
<dbReference type="GO" id="GO:0003700">
    <property type="term" value="F:DNA-binding transcription factor activity"/>
    <property type="evidence" value="ECO:0007669"/>
    <property type="project" value="InterPro"/>
</dbReference>
<dbReference type="CDD" id="cd05466">
    <property type="entry name" value="PBP2_LTTR_substrate"/>
    <property type="match status" value="1"/>
</dbReference>
<dbReference type="PROSITE" id="PS50931">
    <property type="entry name" value="HTH_LYSR"/>
    <property type="match status" value="1"/>
</dbReference>
<dbReference type="AlphaFoldDB" id="A0A0R2BBZ9"/>
<evidence type="ECO:0000256" key="2">
    <source>
        <dbReference type="ARBA" id="ARBA00023015"/>
    </source>
</evidence>
<dbReference type="InterPro" id="IPR036390">
    <property type="entry name" value="WH_DNA-bd_sf"/>
</dbReference>
<dbReference type="Proteomes" id="UP000051845">
    <property type="component" value="Unassembled WGS sequence"/>
</dbReference>
<dbReference type="GO" id="GO:0000976">
    <property type="term" value="F:transcription cis-regulatory region binding"/>
    <property type="evidence" value="ECO:0007669"/>
    <property type="project" value="TreeGrafter"/>
</dbReference>
<dbReference type="InterPro" id="IPR000847">
    <property type="entry name" value="LysR_HTH_N"/>
</dbReference>
<evidence type="ECO:0000259" key="5">
    <source>
        <dbReference type="PROSITE" id="PS50931"/>
    </source>
</evidence>
<dbReference type="PANTHER" id="PTHR30126">
    <property type="entry name" value="HTH-TYPE TRANSCRIPTIONAL REGULATOR"/>
    <property type="match status" value="1"/>
</dbReference>
<feature type="domain" description="HTH lysR-type" evidence="5">
    <location>
        <begin position="1"/>
        <end position="58"/>
    </location>
</feature>
<evidence type="ECO:0000256" key="4">
    <source>
        <dbReference type="ARBA" id="ARBA00023163"/>
    </source>
</evidence>
<proteinExistence type="inferred from homology"/>
<keyword evidence="4" id="KW-0804">Transcription</keyword>
<dbReference type="SUPFAM" id="SSF46785">
    <property type="entry name" value="Winged helix' DNA-binding domain"/>
    <property type="match status" value="1"/>
</dbReference>
<dbReference type="InterPro" id="IPR005119">
    <property type="entry name" value="LysR_subst-bd"/>
</dbReference>
<gene>
    <name evidence="6" type="ORF">FC82_GL000981</name>
</gene>
<dbReference type="STRING" id="33960.TY91_13650"/>
<keyword evidence="2" id="KW-0805">Transcription regulation</keyword>
<dbReference type="InterPro" id="IPR036388">
    <property type="entry name" value="WH-like_DNA-bd_sf"/>
</dbReference>
<dbReference type="SUPFAM" id="SSF53850">
    <property type="entry name" value="Periplasmic binding protein-like II"/>
    <property type="match status" value="1"/>
</dbReference>
<dbReference type="RefSeq" id="WP_056996340.1">
    <property type="nucleotide sequence ID" value="NZ_AYYR01000019.1"/>
</dbReference>
<dbReference type="PANTHER" id="PTHR30126:SF100">
    <property type="entry name" value="LYSR-FAMILY TRANSCRIPTIONAL REGULATOR"/>
    <property type="match status" value="1"/>
</dbReference>
<accession>A0A0R2BBZ9</accession>
<evidence type="ECO:0000256" key="3">
    <source>
        <dbReference type="ARBA" id="ARBA00023125"/>
    </source>
</evidence>
<dbReference type="Pfam" id="PF03466">
    <property type="entry name" value="LysR_substrate"/>
    <property type="match status" value="1"/>
</dbReference>
<evidence type="ECO:0000313" key="6">
    <source>
        <dbReference type="EMBL" id="KRM76877.1"/>
    </source>
</evidence>
<dbReference type="Gene3D" id="3.40.190.10">
    <property type="entry name" value="Periplasmic binding protein-like II"/>
    <property type="match status" value="2"/>
</dbReference>
<sequence length="289" mass="32957">MEIRQMRTFKTVAETGSFSQTATLLGYTQSTVSAQMKQLTEEVGTDLYSYQKRQFTLTDAGARLLPAITTLLVDYAQVKTITDTKRLRGHLAIAAPESLTTHLLPGMITRFRQQHPDVTLQISNATCLHNEDKLMRGEVDIAFMMWPMTVNNHLVDYDLGLQDMVMVNGTERPYTSFFPDHNATFLTNEPECSYRTQFENSAWQLHQRKFPTVELDSIAAIKAMVASGLGFSYLPRETVEAELHNQYLYEIPSDVTNRIHAHLLYRKAEQQRELIQAFMQAADNQLQNA</sequence>
<keyword evidence="3" id="KW-0238">DNA-binding</keyword>